<organism evidence="2 3">
    <name type="scientific">Archangium gephyra</name>
    <dbReference type="NCBI Taxonomy" id="48"/>
    <lineage>
        <taxon>Bacteria</taxon>
        <taxon>Pseudomonadati</taxon>
        <taxon>Myxococcota</taxon>
        <taxon>Myxococcia</taxon>
        <taxon>Myxococcales</taxon>
        <taxon>Cystobacterineae</taxon>
        <taxon>Archangiaceae</taxon>
        <taxon>Archangium</taxon>
    </lineage>
</organism>
<dbReference type="SUPFAM" id="SSF159888">
    <property type="entry name" value="YdhG-like"/>
    <property type="match status" value="1"/>
</dbReference>
<dbReference type="EMBL" id="QFQP01000003">
    <property type="protein sequence ID" value="PZR16804.1"/>
    <property type="molecule type" value="Genomic_DNA"/>
</dbReference>
<accession>A0A2W5VLS5</accession>
<evidence type="ECO:0000256" key="1">
    <source>
        <dbReference type="SAM" id="MobiDB-lite"/>
    </source>
</evidence>
<comment type="caution">
    <text evidence="2">The sequence shown here is derived from an EMBL/GenBank/DDBJ whole genome shotgun (WGS) entry which is preliminary data.</text>
</comment>
<feature type="compositionally biased region" description="Basic residues" evidence="1">
    <location>
        <begin position="18"/>
        <end position="71"/>
    </location>
</feature>
<evidence type="ECO:0000313" key="3">
    <source>
        <dbReference type="Proteomes" id="UP000249061"/>
    </source>
</evidence>
<reference evidence="2 3" key="1">
    <citation type="submission" date="2017-08" db="EMBL/GenBank/DDBJ databases">
        <title>Infants hospitalized years apart are colonized by the same room-sourced microbial strains.</title>
        <authorList>
            <person name="Brooks B."/>
            <person name="Olm M.R."/>
            <person name="Firek B.A."/>
            <person name="Baker R."/>
            <person name="Thomas B.C."/>
            <person name="Morowitz M.J."/>
            <person name="Banfield J.F."/>
        </authorList>
    </citation>
    <scope>NUCLEOTIDE SEQUENCE [LARGE SCALE GENOMIC DNA]</scope>
    <source>
        <strain evidence="2">S2_003_000_R2_14</strain>
    </source>
</reference>
<dbReference type="Proteomes" id="UP000249061">
    <property type="component" value="Unassembled WGS sequence"/>
</dbReference>
<name>A0A2W5VLS5_9BACT</name>
<protein>
    <submittedName>
        <fullName evidence="2">Uncharacterized protein</fullName>
    </submittedName>
</protein>
<dbReference type="AlphaFoldDB" id="A0A2W5VLS5"/>
<evidence type="ECO:0000313" key="2">
    <source>
        <dbReference type="EMBL" id="PZR16804.1"/>
    </source>
</evidence>
<sequence length="217" mass="23150">MPAPERTASVRGLMANARAKKKAKSGSKVKSKKLVAKPKKAAKKALAKKAVAKKKPVAAKKASPAKKKPTAKKVVAAKKPAAVKRVPAAKPPELHPTVKSALEKADIEGLINRLPNPVQPIVKSLRALVLENAPEASEALEDGAPSYFANGLFARIVPEERAVLVKFLKAGQLPSSNELQGDTFAISELDEMKQNVLRKLVREAVLVNLRTEPTATA</sequence>
<proteinExistence type="predicted"/>
<gene>
    <name evidence="2" type="ORF">DI536_06540</name>
</gene>
<feature type="region of interest" description="Disordered" evidence="1">
    <location>
        <begin position="1"/>
        <end position="78"/>
    </location>
</feature>